<accession>A0AAV5UFT5</accession>
<protein>
    <submittedName>
        <fullName evidence="1">Uncharacterized protein</fullName>
    </submittedName>
</protein>
<gene>
    <name evidence="1" type="ORF">PENTCL1PPCAC_27407</name>
</gene>
<dbReference type="AlphaFoldDB" id="A0AAV5UFT5"/>
<evidence type="ECO:0000313" key="2">
    <source>
        <dbReference type="Proteomes" id="UP001432027"/>
    </source>
</evidence>
<proteinExistence type="predicted"/>
<feature type="non-terminal residue" evidence="1">
    <location>
        <position position="1"/>
    </location>
</feature>
<reference evidence="1" key="1">
    <citation type="submission" date="2023-10" db="EMBL/GenBank/DDBJ databases">
        <title>Genome assembly of Pristionchus species.</title>
        <authorList>
            <person name="Yoshida K."/>
            <person name="Sommer R.J."/>
        </authorList>
    </citation>
    <scope>NUCLEOTIDE SEQUENCE</scope>
    <source>
        <strain evidence="1">RS0144</strain>
    </source>
</reference>
<comment type="caution">
    <text evidence="1">The sequence shown here is derived from an EMBL/GenBank/DDBJ whole genome shotgun (WGS) entry which is preliminary data.</text>
</comment>
<feature type="non-terminal residue" evidence="1">
    <location>
        <position position="157"/>
    </location>
</feature>
<name>A0AAV5UFT5_9BILA</name>
<sequence length="157" mass="16095">CCERQSSMVSSRLLSNRDNITSNKQPSVSITCLGLDGELSGDELSSLSKLLGRLEGSLVGGEGATHSTGLLVPDVGGKVLLSLKELSQLLLLGLVDDGQNASDVLADDSDLGELGSGSTSDLGDLETGKLGLLLLEGLEKSLLGLSAELSSLSLHFA</sequence>
<evidence type="ECO:0000313" key="1">
    <source>
        <dbReference type="EMBL" id="GMT05233.1"/>
    </source>
</evidence>
<dbReference type="EMBL" id="BTSX01000006">
    <property type="protein sequence ID" value="GMT05233.1"/>
    <property type="molecule type" value="Genomic_DNA"/>
</dbReference>
<organism evidence="1 2">
    <name type="scientific">Pristionchus entomophagus</name>
    <dbReference type="NCBI Taxonomy" id="358040"/>
    <lineage>
        <taxon>Eukaryota</taxon>
        <taxon>Metazoa</taxon>
        <taxon>Ecdysozoa</taxon>
        <taxon>Nematoda</taxon>
        <taxon>Chromadorea</taxon>
        <taxon>Rhabditida</taxon>
        <taxon>Rhabditina</taxon>
        <taxon>Diplogasteromorpha</taxon>
        <taxon>Diplogasteroidea</taxon>
        <taxon>Neodiplogasteridae</taxon>
        <taxon>Pristionchus</taxon>
    </lineage>
</organism>
<dbReference type="Proteomes" id="UP001432027">
    <property type="component" value="Unassembled WGS sequence"/>
</dbReference>
<keyword evidence="2" id="KW-1185">Reference proteome</keyword>